<dbReference type="GO" id="GO:1902201">
    <property type="term" value="P:negative regulation of bacterial-type flagellum-dependent cell motility"/>
    <property type="evidence" value="ECO:0007669"/>
    <property type="project" value="TreeGrafter"/>
</dbReference>
<dbReference type="EMBL" id="JALAZD010000001">
    <property type="protein sequence ID" value="MCI0127395.1"/>
    <property type="molecule type" value="Genomic_DNA"/>
</dbReference>
<feature type="transmembrane region" description="Helical" evidence="3">
    <location>
        <begin position="185"/>
        <end position="208"/>
    </location>
</feature>
<comment type="catalytic activity">
    <reaction evidence="2">
        <text>2 GTP = 3',3'-c-di-GMP + 2 diphosphate</text>
        <dbReference type="Rhea" id="RHEA:24898"/>
        <dbReference type="ChEBI" id="CHEBI:33019"/>
        <dbReference type="ChEBI" id="CHEBI:37565"/>
        <dbReference type="ChEBI" id="CHEBI:58805"/>
        <dbReference type="EC" id="2.7.7.65"/>
    </reaction>
</comment>
<dbReference type="FunFam" id="3.30.70.270:FF:000001">
    <property type="entry name" value="Diguanylate cyclase domain protein"/>
    <property type="match status" value="1"/>
</dbReference>
<dbReference type="SUPFAM" id="SSF55073">
    <property type="entry name" value="Nucleotide cyclase"/>
    <property type="match status" value="1"/>
</dbReference>
<dbReference type="SMART" id="SM00267">
    <property type="entry name" value="GGDEF"/>
    <property type="match status" value="1"/>
</dbReference>
<comment type="caution">
    <text evidence="5">The sequence shown here is derived from an EMBL/GenBank/DDBJ whole genome shotgun (WGS) entry which is preliminary data.</text>
</comment>
<evidence type="ECO:0000256" key="2">
    <source>
        <dbReference type="ARBA" id="ARBA00034247"/>
    </source>
</evidence>
<keyword evidence="3" id="KW-0472">Membrane</keyword>
<dbReference type="Pfam" id="PF00990">
    <property type="entry name" value="GGDEF"/>
    <property type="match status" value="1"/>
</dbReference>
<evidence type="ECO:0000256" key="1">
    <source>
        <dbReference type="ARBA" id="ARBA00012528"/>
    </source>
</evidence>
<feature type="transmembrane region" description="Helical" evidence="3">
    <location>
        <begin position="6"/>
        <end position="29"/>
    </location>
</feature>
<dbReference type="GO" id="GO:0052621">
    <property type="term" value="F:diguanylate cyclase activity"/>
    <property type="evidence" value="ECO:0007669"/>
    <property type="project" value="UniProtKB-EC"/>
</dbReference>
<feature type="domain" description="GGDEF" evidence="4">
    <location>
        <begin position="251"/>
        <end position="384"/>
    </location>
</feature>
<gene>
    <name evidence="5" type="ORF">ML536_11210</name>
</gene>
<dbReference type="PANTHER" id="PTHR45138:SF9">
    <property type="entry name" value="DIGUANYLATE CYCLASE DGCM-RELATED"/>
    <property type="match status" value="1"/>
</dbReference>
<dbReference type="AlphaFoldDB" id="A0AA41QM38"/>
<evidence type="ECO:0000259" key="4">
    <source>
        <dbReference type="PROSITE" id="PS50887"/>
    </source>
</evidence>
<sequence>MQIDMFTVLVQGGLSALLLGLIFLFYWAVDWRSSWLAWWSVPFFLAAIAAFAFTQWRDEPTYISVVIGNVALLLTFGCIWQAARVFERRRPILWPLGLATIGWVALCAWEPFMASLAARVIVASVLAAGFLWSAAVELWRGRKEQLVSRLPTVLILTLAGLVFALRIPLLWVLPFPFGALPLDPVAQSILNLMLFALAVALTILMISMTRERGEFEQRQYALTDPLTGLSNRRAFLDDGQRVVLRHKRQRLPLSLLMLDLDHFKSINDRYGHDAGDRVLVKFSSVLEANLRPADGIYRIGGEEFCCLLRDTGLEEALVVARRICTELEGGTVEAVGANIRVTVSVGVTSTAEAGYDLDELLAQADAAVYEAKARGRNMAVASGGDAVIGARALRSVLERRLLG</sequence>
<reference evidence="5" key="1">
    <citation type="submission" date="2022-03" db="EMBL/GenBank/DDBJ databases">
        <title>The complete genome sequence of a Methyloterrigena soli.</title>
        <authorList>
            <person name="Zi Z."/>
        </authorList>
    </citation>
    <scope>NUCLEOTIDE SEQUENCE</scope>
    <source>
        <strain evidence="5">M48</strain>
    </source>
</reference>
<protein>
    <recommendedName>
        <fullName evidence="1">diguanylate cyclase</fullName>
        <ecNumber evidence="1">2.7.7.65</ecNumber>
    </recommendedName>
</protein>
<feature type="transmembrane region" description="Helical" evidence="3">
    <location>
        <begin position="151"/>
        <end position="173"/>
    </location>
</feature>
<dbReference type="PANTHER" id="PTHR45138">
    <property type="entry name" value="REGULATORY COMPONENTS OF SENSORY TRANSDUCTION SYSTEM"/>
    <property type="match status" value="1"/>
</dbReference>
<feature type="transmembrane region" description="Helical" evidence="3">
    <location>
        <begin position="118"/>
        <end position="139"/>
    </location>
</feature>
<feature type="transmembrane region" description="Helical" evidence="3">
    <location>
        <begin position="62"/>
        <end position="80"/>
    </location>
</feature>
<dbReference type="CDD" id="cd01949">
    <property type="entry name" value="GGDEF"/>
    <property type="match status" value="1"/>
</dbReference>
<dbReference type="InterPro" id="IPR029787">
    <property type="entry name" value="Nucleotide_cyclase"/>
</dbReference>
<dbReference type="InterPro" id="IPR050469">
    <property type="entry name" value="Diguanylate_Cyclase"/>
</dbReference>
<dbReference type="Proteomes" id="UP001156140">
    <property type="component" value="Unassembled WGS sequence"/>
</dbReference>
<dbReference type="RefSeq" id="WP_281735928.1">
    <property type="nucleotide sequence ID" value="NZ_JAKETQ010000001.1"/>
</dbReference>
<dbReference type="PROSITE" id="PS50887">
    <property type="entry name" value="GGDEF"/>
    <property type="match status" value="1"/>
</dbReference>
<dbReference type="Gene3D" id="3.30.70.270">
    <property type="match status" value="1"/>
</dbReference>
<dbReference type="InterPro" id="IPR000160">
    <property type="entry name" value="GGDEF_dom"/>
</dbReference>
<keyword evidence="3" id="KW-1133">Transmembrane helix</keyword>
<dbReference type="NCBIfam" id="TIGR00254">
    <property type="entry name" value="GGDEF"/>
    <property type="match status" value="1"/>
</dbReference>
<keyword evidence="6" id="KW-1185">Reference proteome</keyword>
<proteinExistence type="predicted"/>
<name>A0AA41QM38_9HYPH</name>
<dbReference type="GO" id="GO:0043709">
    <property type="term" value="P:cell adhesion involved in single-species biofilm formation"/>
    <property type="evidence" value="ECO:0007669"/>
    <property type="project" value="TreeGrafter"/>
</dbReference>
<evidence type="ECO:0000313" key="5">
    <source>
        <dbReference type="EMBL" id="MCI0127395.1"/>
    </source>
</evidence>
<dbReference type="EC" id="2.7.7.65" evidence="1"/>
<organism evidence="5 6">
    <name type="scientific">Paradevosia shaoguanensis</name>
    <dbReference type="NCBI Taxonomy" id="1335043"/>
    <lineage>
        <taxon>Bacteria</taxon>
        <taxon>Pseudomonadati</taxon>
        <taxon>Pseudomonadota</taxon>
        <taxon>Alphaproteobacteria</taxon>
        <taxon>Hyphomicrobiales</taxon>
        <taxon>Devosiaceae</taxon>
        <taxon>Paradevosia</taxon>
    </lineage>
</organism>
<feature type="transmembrane region" description="Helical" evidence="3">
    <location>
        <begin position="92"/>
        <end position="112"/>
    </location>
</feature>
<feature type="transmembrane region" description="Helical" evidence="3">
    <location>
        <begin position="36"/>
        <end position="56"/>
    </location>
</feature>
<dbReference type="InterPro" id="IPR043128">
    <property type="entry name" value="Rev_trsase/Diguanyl_cyclase"/>
</dbReference>
<dbReference type="GO" id="GO:0005886">
    <property type="term" value="C:plasma membrane"/>
    <property type="evidence" value="ECO:0007669"/>
    <property type="project" value="TreeGrafter"/>
</dbReference>
<evidence type="ECO:0000256" key="3">
    <source>
        <dbReference type="SAM" id="Phobius"/>
    </source>
</evidence>
<accession>A0AA41QM38</accession>
<keyword evidence="3" id="KW-0812">Transmembrane</keyword>
<evidence type="ECO:0000313" key="6">
    <source>
        <dbReference type="Proteomes" id="UP001156140"/>
    </source>
</evidence>